<reference evidence="1" key="2">
    <citation type="journal article" date="2022" name="New Phytol.">
        <title>Evolutionary transition to the ectomycorrhizal habit in the genomes of a hyperdiverse lineage of mushroom-forming fungi.</title>
        <authorList>
            <person name="Looney B."/>
            <person name="Miyauchi S."/>
            <person name="Morin E."/>
            <person name="Drula E."/>
            <person name="Courty P.E."/>
            <person name="Kohler A."/>
            <person name="Kuo A."/>
            <person name="LaButti K."/>
            <person name="Pangilinan J."/>
            <person name="Lipzen A."/>
            <person name="Riley R."/>
            <person name="Andreopoulos W."/>
            <person name="He G."/>
            <person name="Johnson J."/>
            <person name="Nolan M."/>
            <person name="Tritt A."/>
            <person name="Barry K.W."/>
            <person name="Grigoriev I.V."/>
            <person name="Nagy L.G."/>
            <person name="Hibbett D."/>
            <person name="Henrissat B."/>
            <person name="Matheny P.B."/>
            <person name="Labbe J."/>
            <person name="Martin F.M."/>
        </authorList>
    </citation>
    <scope>NUCLEOTIDE SEQUENCE</scope>
    <source>
        <strain evidence="1">EC-137</strain>
    </source>
</reference>
<keyword evidence="1" id="KW-0808">Transferase</keyword>
<organism evidence="1 2">
    <name type="scientific">Vararia minispora EC-137</name>
    <dbReference type="NCBI Taxonomy" id="1314806"/>
    <lineage>
        <taxon>Eukaryota</taxon>
        <taxon>Fungi</taxon>
        <taxon>Dikarya</taxon>
        <taxon>Basidiomycota</taxon>
        <taxon>Agaricomycotina</taxon>
        <taxon>Agaricomycetes</taxon>
        <taxon>Russulales</taxon>
        <taxon>Lachnocladiaceae</taxon>
        <taxon>Vararia</taxon>
    </lineage>
</organism>
<gene>
    <name evidence="1" type="ORF">K488DRAFT_76068</name>
</gene>
<dbReference type="EMBL" id="MU273473">
    <property type="protein sequence ID" value="KAI0036261.1"/>
    <property type="molecule type" value="Genomic_DNA"/>
</dbReference>
<evidence type="ECO:0000313" key="2">
    <source>
        <dbReference type="Proteomes" id="UP000814128"/>
    </source>
</evidence>
<dbReference type="Proteomes" id="UP000814128">
    <property type="component" value="Unassembled WGS sequence"/>
</dbReference>
<keyword evidence="2" id="KW-1185">Reference proteome</keyword>
<comment type="caution">
    <text evidence="1">The sequence shown here is derived from an EMBL/GenBank/DDBJ whole genome shotgun (WGS) entry which is preliminary data.</text>
</comment>
<protein>
    <submittedName>
        <fullName evidence="1">S-adenosyl-L-methionine-dependent methyltransferase</fullName>
    </submittedName>
</protein>
<accession>A0ACB8QY41</accession>
<reference evidence="1" key="1">
    <citation type="submission" date="2021-02" db="EMBL/GenBank/DDBJ databases">
        <authorList>
            <consortium name="DOE Joint Genome Institute"/>
            <person name="Ahrendt S."/>
            <person name="Looney B.P."/>
            <person name="Miyauchi S."/>
            <person name="Morin E."/>
            <person name="Drula E."/>
            <person name="Courty P.E."/>
            <person name="Chicoki N."/>
            <person name="Fauchery L."/>
            <person name="Kohler A."/>
            <person name="Kuo A."/>
            <person name="Labutti K."/>
            <person name="Pangilinan J."/>
            <person name="Lipzen A."/>
            <person name="Riley R."/>
            <person name="Andreopoulos W."/>
            <person name="He G."/>
            <person name="Johnson J."/>
            <person name="Barry K.W."/>
            <person name="Grigoriev I.V."/>
            <person name="Nagy L."/>
            <person name="Hibbett D."/>
            <person name="Henrissat B."/>
            <person name="Matheny P.B."/>
            <person name="Labbe J."/>
            <person name="Martin F."/>
        </authorList>
    </citation>
    <scope>NUCLEOTIDE SEQUENCE</scope>
    <source>
        <strain evidence="1">EC-137</strain>
    </source>
</reference>
<sequence>MSPEPCRSLFDNSTHPSAAAALVHDSTTHGVDIDGLCAQLGLDFHGRTRLINWIRREHPDPGAVRALTPSESFLCSDDYLVPTLPDDPLLRANDGPHAEHADAWSDDDEDDAAAEPTRRIRALEAQLAATQRELESLALIARTRLGVRSDDGPSTGGDDAEPEACAVPQRDDDTHYFESYGANEIHAVMIQDKVRTSTYASFILGNPDLFVDKVVLDVGCGTGILSLFAAKAGAAHVYAVDASGIADRARAIVRANGYEDTITVIRGKVEDIVLPDGAQVDVIVSEWMGYALLYESMLDSVLAARDRFLKPGGVLAPSQARMELVLCAADEVYKERVEFWSDVYGFDMVPMAEEVFHEAVVDVVGPETVLSEPQTVKDIYLAGAVPRQLDFVAPFSLTSTSARKCKAHALVLYFDAFFTPDGVRLPSETKARVVPVGAAEVAEVWPLRRRLSRRMSAHGSSKPVVTSFSTGPASVPTHWKQTLFLLREPIVVDEGTIVEGTFHCRKNADNSRELDVEIHYTVRLSADAPAPADVVVQIYKIR</sequence>
<name>A0ACB8QY41_9AGAM</name>
<evidence type="ECO:0000313" key="1">
    <source>
        <dbReference type="EMBL" id="KAI0036261.1"/>
    </source>
</evidence>
<proteinExistence type="predicted"/>
<keyword evidence="1" id="KW-0489">Methyltransferase</keyword>